<dbReference type="InterPro" id="IPR016181">
    <property type="entry name" value="Acyl_CoA_acyltransferase"/>
</dbReference>
<dbReference type="Gene3D" id="3.40.630.30">
    <property type="match status" value="1"/>
</dbReference>
<name>A0ABW1L4X8_9BACL</name>
<evidence type="ECO:0000313" key="1">
    <source>
        <dbReference type="EMBL" id="MFC6038769.1"/>
    </source>
</evidence>
<protein>
    <recommendedName>
        <fullName evidence="3">N-acetyltransferase domain-containing protein</fullName>
    </recommendedName>
</protein>
<evidence type="ECO:0000313" key="2">
    <source>
        <dbReference type="Proteomes" id="UP001596170"/>
    </source>
</evidence>
<dbReference type="EMBL" id="JBHSRI010000003">
    <property type="protein sequence ID" value="MFC6038769.1"/>
    <property type="molecule type" value="Genomic_DNA"/>
</dbReference>
<organism evidence="1 2">
    <name type="scientific">Paenisporosarcina macmurdoensis</name>
    <dbReference type="NCBI Taxonomy" id="212659"/>
    <lineage>
        <taxon>Bacteria</taxon>
        <taxon>Bacillati</taxon>
        <taxon>Bacillota</taxon>
        <taxon>Bacilli</taxon>
        <taxon>Bacillales</taxon>
        <taxon>Caryophanaceae</taxon>
        <taxon>Paenisporosarcina</taxon>
    </lineage>
</organism>
<comment type="caution">
    <text evidence="1">The sequence shown here is derived from an EMBL/GenBank/DDBJ whole genome shotgun (WGS) entry which is preliminary data.</text>
</comment>
<proteinExistence type="predicted"/>
<accession>A0ABW1L4X8</accession>
<dbReference type="RefSeq" id="WP_377732866.1">
    <property type="nucleotide sequence ID" value="NZ_JBHSRI010000003.1"/>
</dbReference>
<reference evidence="2" key="1">
    <citation type="journal article" date="2019" name="Int. J. Syst. Evol. Microbiol.">
        <title>The Global Catalogue of Microorganisms (GCM) 10K type strain sequencing project: providing services to taxonomists for standard genome sequencing and annotation.</title>
        <authorList>
            <consortium name="The Broad Institute Genomics Platform"/>
            <consortium name="The Broad Institute Genome Sequencing Center for Infectious Disease"/>
            <person name="Wu L."/>
            <person name="Ma J."/>
        </authorList>
    </citation>
    <scope>NUCLEOTIDE SEQUENCE [LARGE SCALE GENOMIC DNA]</scope>
    <source>
        <strain evidence="2">CCUG 54527</strain>
    </source>
</reference>
<keyword evidence="2" id="KW-1185">Reference proteome</keyword>
<dbReference type="Proteomes" id="UP001596170">
    <property type="component" value="Unassembled WGS sequence"/>
</dbReference>
<sequence>MKVPEKYEAIKFLEGKRVYLRPIENEDLDLFYAKALWDKEVRRLTGTQVVFSRLGVQKWFENISEDSSRVDIIIFCRKMINLLEI</sequence>
<evidence type="ECO:0008006" key="3">
    <source>
        <dbReference type="Google" id="ProtNLM"/>
    </source>
</evidence>
<gene>
    <name evidence="1" type="ORF">ACFPYN_04780</name>
</gene>
<dbReference type="SUPFAM" id="SSF55729">
    <property type="entry name" value="Acyl-CoA N-acyltransferases (Nat)"/>
    <property type="match status" value="1"/>
</dbReference>